<sequence length="406" mass="46525">MYFELLRPYFLMLCSFRHAQIIIGFRWFLTAMAIYPSIWVAPSDFQQGENSRIIYVHVPAARMSLLIYIAMAISSVLFLLTKHPLFQLFSKTSAKIGALFTLFTLITGGFWGKPMWGTFWVWDARLTSVLILFFIYLGALRFQEFSADVASIFICIGLINIPIIKFSVNWWNTLHQPSSISQFGTSIHISMPIPILLISTSFFFLTGISSILETRILLGSWWAYHELGWGGWWFWDPVENASLMPWILATACIHSVILPKLNYWTFFLNMVTSLCCVLGTFFVRSGLLASVHSFATDSTRGIFLWCFFLLITSISLIIFLQIKQQSSTRLVGALSSLSSNQGLTALKPVNQILWHLQNTLFVHSRKFTRLPKLMEGKEGHDKVVVYRASKMHKESYLFSQAREVRS</sequence>
<comment type="caution">
    <text evidence="3">Lacks conserved residue(s) required for the propagation of feature annotation.</text>
</comment>
<feature type="transmembrane region" description="Helical" evidence="3">
    <location>
        <begin position="117"/>
        <end position="137"/>
    </location>
</feature>
<dbReference type="PRINTS" id="PR01386">
    <property type="entry name" value="CCMCBIOGNSIS"/>
</dbReference>
<reference evidence="5" key="1">
    <citation type="submission" date="2024-02" db="EMBL/GenBank/DDBJ databases">
        <authorList>
            <consortium name="ELIXIR-Norway"/>
            <consortium name="Elixir Norway"/>
        </authorList>
    </citation>
    <scope>NUCLEOTIDE SEQUENCE</scope>
</reference>
<evidence type="ECO:0000256" key="1">
    <source>
        <dbReference type="ARBA" id="ARBA00009186"/>
    </source>
</evidence>
<feature type="transmembrane region" description="Helical" evidence="3">
    <location>
        <begin position="92"/>
        <end position="111"/>
    </location>
</feature>
<gene>
    <name evidence="5" type="ORF">CSSPTR1EN2_LOCUS3143</name>
</gene>
<evidence type="ECO:0000256" key="2">
    <source>
        <dbReference type="ARBA" id="ARBA00022748"/>
    </source>
</evidence>
<dbReference type="Pfam" id="PF01578">
    <property type="entry name" value="Cytochrom_C_asm"/>
    <property type="match status" value="2"/>
</dbReference>
<feature type="transmembrane region" description="Helical" evidence="3">
    <location>
        <begin position="183"/>
        <end position="204"/>
    </location>
</feature>
<evidence type="ECO:0000313" key="5">
    <source>
        <dbReference type="EMBL" id="CAK9195778.1"/>
    </source>
</evidence>
<evidence type="ECO:0000259" key="4">
    <source>
        <dbReference type="Pfam" id="PF01578"/>
    </source>
</evidence>
<dbReference type="NCBIfam" id="TIGR01191">
    <property type="entry name" value="ccmC"/>
    <property type="match status" value="1"/>
</dbReference>
<feature type="transmembrane region" description="Helical" evidence="3">
    <location>
        <begin position="149"/>
        <end position="171"/>
    </location>
</feature>
<dbReference type="EMBL" id="OZ019903">
    <property type="protein sequence ID" value="CAK9195778.1"/>
    <property type="molecule type" value="Genomic_DNA"/>
</dbReference>
<feature type="domain" description="Cytochrome c assembly protein" evidence="4">
    <location>
        <begin position="5"/>
        <end position="175"/>
    </location>
</feature>
<evidence type="ECO:0000313" key="6">
    <source>
        <dbReference type="Proteomes" id="UP001497512"/>
    </source>
</evidence>
<dbReference type="Proteomes" id="UP001497512">
    <property type="component" value="Chromosome 11"/>
</dbReference>
<dbReference type="PANTHER" id="PTHR43653">
    <property type="entry name" value="CYTOCHROME C ASSEMBLY PROTEIN-RELATED"/>
    <property type="match status" value="1"/>
</dbReference>
<dbReference type="InterPro" id="IPR002541">
    <property type="entry name" value="Cyt_c_assembly"/>
</dbReference>
<feature type="transmembrane region" description="Helical" evidence="3">
    <location>
        <begin position="21"/>
        <end position="40"/>
    </location>
</feature>
<dbReference type="InterPro" id="IPR003557">
    <property type="entry name" value="Cyt_c_biogenesis_CcmC"/>
</dbReference>
<feature type="domain" description="Cytochrome c assembly protein" evidence="4">
    <location>
        <begin position="214"/>
        <end position="286"/>
    </location>
</feature>
<accession>A0ABP0TG26</accession>
<keyword evidence="6" id="KW-1185">Reference proteome</keyword>
<comment type="similarity">
    <text evidence="3">Belongs to the CcmC/CycZ/HelC family.</text>
</comment>
<dbReference type="PANTHER" id="PTHR43653:SF1">
    <property type="entry name" value="CYTOCHROME C-TYPE BIOGENESIS PROTEIN CCMF"/>
    <property type="match status" value="1"/>
</dbReference>
<feature type="transmembrane region" description="Helical" evidence="3">
    <location>
        <begin position="263"/>
        <end position="282"/>
    </location>
</feature>
<protein>
    <recommendedName>
        <fullName evidence="4">Cytochrome c assembly protein domain-containing protein</fullName>
    </recommendedName>
</protein>
<dbReference type="InterPro" id="IPR003567">
    <property type="entry name" value="Cyt_c_biogenesis"/>
</dbReference>
<keyword evidence="2 3" id="KW-0201">Cytochrome c-type biogenesis</keyword>
<name>A0ABP0TG26_9BRYO</name>
<feature type="transmembrane region" description="Helical" evidence="3">
    <location>
        <begin position="60"/>
        <end position="80"/>
    </location>
</feature>
<feature type="transmembrane region" description="Helical" evidence="3">
    <location>
        <begin position="302"/>
        <end position="320"/>
    </location>
</feature>
<evidence type="ECO:0000256" key="3">
    <source>
        <dbReference type="RuleBase" id="RU364092"/>
    </source>
</evidence>
<proteinExistence type="inferred from homology"/>
<keyword evidence="3" id="KW-0472">Membrane</keyword>
<keyword evidence="3" id="KW-1133">Transmembrane helix</keyword>
<comment type="similarity">
    <text evidence="1">Belongs to the CcmF/CycK/Ccl1/NrfE/CcsA family.</text>
</comment>
<organism evidence="5 6">
    <name type="scientific">Sphagnum troendelagicum</name>
    <dbReference type="NCBI Taxonomy" id="128251"/>
    <lineage>
        <taxon>Eukaryota</taxon>
        <taxon>Viridiplantae</taxon>
        <taxon>Streptophyta</taxon>
        <taxon>Embryophyta</taxon>
        <taxon>Bryophyta</taxon>
        <taxon>Sphagnophytina</taxon>
        <taxon>Sphagnopsida</taxon>
        <taxon>Sphagnales</taxon>
        <taxon>Sphagnaceae</taxon>
        <taxon>Sphagnum</taxon>
    </lineage>
</organism>
<keyword evidence="3" id="KW-0812">Transmembrane</keyword>